<dbReference type="NCBIfam" id="NF047331">
    <property type="entry name" value="phage_HTJ"/>
    <property type="match status" value="1"/>
</dbReference>
<reference evidence="2" key="1">
    <citation type="journal article" date="2011" name="J. Bacteriol.">
        <title>Genome sequences of eight morphologically diverse alphaproteobacteria.</title>
        <authorList>
            <consortium name="US DOE Joint Genome Institute"/>
            <person name="Brown P.J."/>
            <person name="Kysela D.T."/>
            <person name="Buechlein A."/>
            <person name="Hemmerich C."/>
            <person name="Brun Y.V."/>
        </authorList>
    </citation>
    <scope>NUCLEOTIDE SEQUENCE [LARGE SCALE GENOMIC DNA]</scope>
    <source>
        <strain evidence="2">ATCC 17100 / ATH 3.1.1 / DSM 162 / LMG 4299</strain>
    </source>
</reference>
<evidence type="ECO:0000313" key="2">
    <source>
        <dbReference type="Proteomes" id="UP000001399"/>
    </source>
</evidence>
<proteinExistence type="predicted"/>
<keyword evidence="2" id="KW-1185">Reference proteome</keyword>
<dbReference type="HOGENOM" id="CLU_198253_0_0_5"/>
<protein>
    <submittedName>
        <fullName evidence="1">Uncharacterized protein</fullName>
    </submittedName>
</protein>
<dbReference type="Proteomes" id="UP000001399">
    <property type="component" value="Chromosome"/>
</dbReference>
<dbReference type="RefSeq" id="WP_013420359.1">
    <property type="nucleotide sequence ID" value="NC_014664.1"/>
</dbReference>
<sequence>MAASLAQLIDWRDALFEARMTGVRRVRDADGVEIEYRSDNEMKAAIAAADSEIAAAQRRQPSTIHFRTSKGLY</sequence>
<dbReference type="AlphaFoldDB" id="E3I858"/>
<dbReference type="OrthoDB" id="8001655at2"/>
<dbReference type="KEGG" id="rva:Rvan_2774"/>
<accession>E3I858</accession>
<name>E3I858_RHOVT</name>
<dbReference type="EMBL" id="CP002292">
    <property type="protein sequence ID" value="ADP71984.1"/>
    <property type="molecule type" value="Genomic_DNA"/>
</dbReference>
<evidence type="ECO:0000313" key="1">
    <source>
        <dbReference type="EMBL" id="ADP71984.1"/>
    </source>
</evidence>
<organism evidence="1 2">
    <name type="scientific">Rhodomicrobium vannielii (strain ATCC 17100 / DSM 162 / LMG 4299 / NCIMB 10020 / ATH 3.1.1)</name>
    <dbReference type="NCBI Taxonomy" id="648757"/>
    <lineage>
        <taxon>Bacteria</taxon>
        <taxon>Pseudomonadati</taxon>
        <taxon>Pseudomonadota</taxon>
        <taxon>Alphaproteobacteria</taxon>
        <taxon>Hyphomicrobiales</taxon>
        <taxon>Hyphomicrobiaceae</taxon>
        <taxon>Rhodomicrobium</taxon>
    </lineage>
</organism>
<dbReference type="eggNOG" id="ENOG503329A">
    <property type="taxonomic scope" value="Bacteria"/>
</dbReference>
<gene>
    <name evidence="1" type="ordered locus">Rvan_2774</name>
</gene>
<dbReference type="STRING" id="648757.Rvan_2774"/>